<gene>
    <name evidence="8" type="ORF">G6F50_000396</name>
</gene>
<dbReference type="Proteomes" id="UP000740926">
    <property type="component" value="Unassembled WGS sequence"/>
</dbReference>
<dbReference type="PANTHER" id="PTHR15341:SF3">
    <property type="entry name" value="NUCLEAR NUCLEIC ACID-BINDING PROTEIN C1D"/>
    <property type="match status" value="1"/>
</dbReference>
<dbReference type="AlphaFoldDB" id="A0A9P6ZEK6"/>
<dbReference type="PANTHER" id="PTHR15341">
    <property type="entry name" value="SUN-COR STEROID HORMONE RECEPTOR CO-REPRESSOR"/>
    <property type="match status" value="1"/>
</dbReference>
<protein>
    <recommendedName>
        <fullName evidence="6">Exosome complex protein</fullName>
    </recommendedName>
</protein>
<dbReference type="GO" id="GO:0003677">
    <property type="term" value="F:DNA binding"/>
    <property type="evidence" value="ECO:0007669"/>
    <property type="project" value="TreeGrafter"/>
</dbReference>
<evidence type="ECO:0000313" key="9">
    <source>
        <dbReference type="Proteomes" id="UP000740926"/>
    </source>
</evidence>
<proteinExistence type="inferred from homology"/>
<feature type="region of interest" description="Disordered" evidence="7">
    <location>
        <begin position="116"/>
        <end position="170"/>
    </location>
</feature>
<accession>A0A9P6ZEK6</accession>
<evidence type="ECO:0000256" key="4">
    <source>
        <dbReference type="ARBA" id="ARBA00022884"/>
    </source>
</evidence>
<comment type="caution">
    <text evidence="8">The sequence shown here is derived from an EMBL/GenBank/DDBJ whole genome shotgun (WGS) entry which is preliminary data.</text>
</comment>
<keyword evidence="4 6" id="KW-0694">RNA-binding</keyword>
<comment type="similarity">
    <text evidence="2 6">Belongs to the C1D family.</text>
</comment>
<evidence type="ECO:0000256" key="5">
    <source>
        <dbReference type="ARBA" id="ARBA00023242"/>
    </source>
</evidence>
<dbReference type="GO" id="GO:0010468">
    <property type="term" value="P:regulation of gene expression"/>
    <property type="evidence" value="ECO:0007669"/>
    <property type="project" value="TreeGrafter"/>
</dbReference>
<dbReference type="GO" id="GO:0005730">
    <property type="term" value="C:nucleolus"/>
    <property type="evidence" value="ECO:0007669"/>
    <property type="project" value="TreeGrafter"/>
</dbReference>
<dbReference type="InterPro" id="IPR007146">
    <property type="entry name" value="Sas10/Utp3/C1D"/>
</dbReference>
<keyword evidence="3 6" id="KW-0698">rRNA processing</keyword>
<dbReference type="GO" id="GO:0000178">
    <property type="term" value="C:exosome (RNase complex)"/>
    <property type="evidence" value="ECO:0007669"/>
    <property type="project" value="TreeGrafter"/>
</dbReference>
<evidence type="ECO:0000256" key="6">
    <source>
        <dbReference type="RuleBase" id="RU368003"/>
    </source>
</evidence>
<evidence type="ECO:0000256" key="2">
    <source>
        <dbReference type="ARBA" id="ARBA00009154"/>
    </source>
</evidence>
<dbReference type="Pfam" id="PF04000">
    <property type="entry name" value="Sas10_Utp3"/>
    <property type="match status" value="1"/>
</dbReference>
<dbReference type="GO" id="GO:0003723">
    <property type="term" value="F:RNA binding"/>
    <property type="evidence" value="ECO:0007669"/>
    <property type="project" value="UniProtKB-UniRule"/>
</dbReference>
<organism evidence="8 9">
    <name type="scientific">Rhizopus delemar</name>
    <dbReference type="NCBI Taxonomy" id="936053"/>
    <lineage>
        <taxon>Eukaryota</taxon>
        <taxon>Fungi</taxon>
        <taxon>Fungi incertae sedis</taxon>
        <taxon>Mucoromycota</taxon>
        <taxon>Mucoromycotina</taxon>
        <taxon>Mucoromycetes</taxon>
        <taxon>Mucorales</taxon>
        <taxon>Mucorineae</taxon>
        <taxon>Rhizopodaceae</taxon>
        <taxon>Rhizopus</taxon>
    </lineage>
</organism>
<evidence type="ECO:0000256" key="7">
    <source>
        <dbReference type="SAM" id="MobiDB-lite"/>
    </source>
</evidence>
<comment type="function">
    <text evidence="6">Required for exosome-dependent processing of pre-rRNA and small nucleolar RNA (snRNA) precursors. Involved in processing of 35S pre-rRNA at the A0, A1 and A2 sites.</text>
</comment>
<sequence length="170" mass="19431">MSTEEVPKKAVRALRSRLQTVKNHLEPILSRPLSEINAKLSMTERYELQVLLSYSLNTLYYIYLRSSGSDPQKHDVMKELQRVQKYIKKLKVHQGKGPKPNMRLNKEAAGRFIKAAITEQGSNDGENKKKRTKEVITVEDSSSDEEGEIKRPAKKKGRVAMDPFAGYNKK</sequence>
<evidence type="ECO:0000256" key="1">
    <source>
        <dbReference type="ARBA" id="ARBA00004123"/>
    </source>
</evidence>
<keyword evidence="5 6" id="KW-0539">Nucleus</keyword>
<evidence type="ECO:0000313" key="8">
    <source>
        <dbReference type="EMBL" id="KAG1576201.1"/>
    </source>
</evidence>
<name>A0A9P6ZEK6_9FUNG</name>
<comment type="subcellular location">
    <subcellularLocation>
        <location evidence="1 6">Nucleus</location>
    </subcellularLocation>
</comment>
<keyword evidence="9" id="KW-1185">Reference proteome</keyword>
<reference evidence="8 9" key="1">
    <citation type="journal article" date="2020" name="Microb. Genom.">
        <title>Genetic diversity of clinical and environmental Mucorales isolates obtained from an investigation of mucormycosis cases among solid organ transplant recipients.</title>
        <authorList>
            <person name="Nguyen M.H."/>
            <person name="Kaul D."/>
            <person name="Muto C."/>
            <person name="Cheng S.J."/>
            <person name="Richter R.A."/>
            <person name="Bruno V.M."/>
            <person name="Liu G."/>
            <person name="Beyhan S."/>
            <person name="Sundermann A.J."/>
            <person name="Mounaud S."/>
            <person name="Pasculle A.W."/>
            <person name="Nierman W.C."/>
            <person name="Driscoll E."/>
            <person name="Cumbie R."/>
            <person name="Clancy C.J."/>
            <person name="Dupont C.L."/>
        </authorList>
    </citation>
    <scope>NUCLEOTIDE SEQUENCE [LARGE SCALE GENOMIC DNA]</scope>
    <source>
        <strain evidence="8 9">GL24</strain>
    </source>
</reference>
<dbReference type="InterPro" id="IPR011082">
    <property type="entry name" value="Exosome-assoc_fac/DNA_repair"/>
</dbReference>
<evidence type="ECO:0000256" key="3">
    <source>
        <dbReference type="ARBA" id="ARBA00022552"/>
    </source>
</evidence>
<dbReference type="GO" id="GO:0000460">
    <property type="term" value="P:maturation of 5.8S rRNA"/>
    <property type="evidence" value="ECO:0007669"/>
    <property type="project" value="TreeGrafter"/>
</dbReference>
<dbReference type="EMBL" id="JAANIU010000022">
    <property type="protein sequence ID" value="KAG1576201.1"/>
    <property type="molecule type" value="Genomic_DNA"/>
</dbReference>